<dbReference type="OrthoDB" id="9803354at2"/>
<dbReference type="GO" id="GO:0030170">
    <property type="term" value="F:pyridoxal phosphate binding"/>
    <property type="evidence" value="ECO:0007669"/>
    <property type="project" value="InterPro"/>
</dbReference>
<dbReference type="PANTHER" id="PTHR43488">
    <property type="entry name" value="GLUTAMATE-PYRUVATE AMINOTRANSFERASE ALAA"/>
    <property type="match status" value="1"/>
</dbReference>
<evidence type="ECO:0000256" key="3">
    <source>
        <dbReference type="ARBA" id="ARBA00022576"/>
    </source>
</evidence>
<evidence type="ECO:0000256" key="5">
    <source>
        <dbReference type="ARBA" id="ARBA00022898"/>
    </source>
</evidence>
<dbReference type="RefSeq" id="WP_124223608.1">
    <property type="nucleotide sequence ID" value="NZ_RKQL01000005.1"/>
</dbReference>
<dbReference type="PANTHER" id="PTHR43488:SF2">
    <property type="entry name" value="GLUTAMATE-PYRUVATE AMINOTRANSFERASE ALAA"/>
    <property type="match status" value="1"/>
</dbReference>
<evidence type="ECO:0000313" key="9">
    <source>
        <dbReference type="Proteomes" id="UP000272193"/>
    </source>
</evidence>
<dbReference type="InterPro" id="IPR051926">
    <property type="entry name" value="Ala_Aminotransferase"/>
</dbReference>
<dbReference type="EC" id="2.6.1.2" evidence="6"/>
<keyword evidence="9" id="KW-1185">Reference proteome</keyword>
<keyword evidence="4" id="KW-0808">Transferase</keyword>
<dbReference type="GO" id="GO:0004021">
    <property type="term" value="F:L-alanine:2-oxoglutarate aminotransferase activity"/>
    <property type="evidence" value="ECO:0007669"/>
    <property type="project" value="UniProtKB-EC"/>
</dbReference>
<keyword evidence="5" id="KW-0663">Pyridoxal phosphate</keyword>
<proteinExistence type="inferred from homology"/>
<keyword evidence="3" id="KW-0032">Aminotransferase</keyword>
<evidence type="ECO:0000259" key="7">
    <source>
        <dbReference type="Pfam" id="PF00155"/>
    </source>
</evidence>
<evidence type="ECO:0000256" key="4">
    <source>
        <dbReference type="ARBA" id="ARBA00022679"/>
    </source>
</evidence>
<sequence length="409" mass="45709">MKPIRKSAKLANVCYDIRGPIMDAARQMEEEGHKIIKLNIGNLAVFGFDAPEEIQQDMIRNLPNSAGYSESKGIFPARKAVMHYTQEQGVKGVTLDDIYLGNGASELIVMATNALLDNGDEILVPSPDYPLWTAAASLSGGTPVHYRCREEDGWMPDLDDIRAKITPRTKGIVVINPNNPTGALYSDALLREIVQIAREHRLVIFADEVYDKVLYDGAKHTALASLSEDVLTLTFNSLSKAYRACGYRAGWMVVSGDKRPAKDYIEGLNMLSNMRLCSNVPGQYAIQTALGGYQSIKDLVGEGGRLRRQRDLAYELITAIPGVSCVKPQAALYMFPRLDPKIYPIADDQQFFLEVLQETRVMLVQGTGFNWPDPDHFRIVFLPHEDDLREAIGRLAKFLETYRRRHGTD</sequence>
<reference evidence="8 9" key="1">
    <citation type="submission" date="2018-11" db="EMBL/GenBank/DDBJ databases">
        <title>Genomic Encyclopedia of Type Strains, Phase IV (KMG-IV): sequencing the most valuable type-strain genomes for metagenomic binning, comparative biology and taxonomic classification.</title>
        <authorList>
            <person name="Goeker M."/>
        </authorList>
    </citation>
    <scope>NUCLEOTIDE SEQUENCE [LARGE SCALE GENOMIC DNA]</scope>
    <source>
        <strain evidence="8 9">DSM 101684</strain>
    </source>
</reference>
<dbReference type="InterPro" id="IPR015421">
    <property type="entry name" value="PyrdxlP-dep_Trfase_major"/>
</dbReference>
<comment type="caution">
    <text evidence="8">The sequence shown here is derived from an EMBL/GenBank/DDBJ whole genome shotgun (WGS) entry which is preliminary data.</text>
</comment>
<name>A0A3N4UD00_9BURK</name>
<dbReference type="CDD" id="cd00609">
    <property type="entry name" value="AAT_like"/>
    <property type="match status" value="1"/>
</dbReference>
<feature type="domain" description="Aminotransferase class I/classII large" evidence="7">
    <location>
        <begin position="34"/>
        <end position="395"/>
    </location>
</feature>
<dbReference type="InterPro" id="IPR015424">
    <property type="entry name" value="PyrdxlP-dep_Trfase"/>
</dbReference>
<dbReference type="InterPro" id="IPR004839">
    <property type="entry name" value="Aminotransferase_I/II_large"/>
</dbReference>
<dbReference type="EMBL" id="RKQL01000005">
    <property type="protein sequence ID" value="RPE65061.1"/>
    <property type="molecule type" value="Genomic_DNA"/>
</dbReference>
<dbReference type="InterPro" id="IPR015422">
    <property type="entry name" value="PyrdxlP-dep_Trfase_small"/>
</dbReference>
<dbReference type="Gene3D" id="3.40.640.10">
    <property type="entry name" value="Type I PLP-dependent aspartate aminotransferase-like (Major domain)"/>
    <property type="match status" value="1"/>
</dbReference>
<accession>A0A3N4UD00</accession>
<comment type="cofactor">
    <cofactor evidence="1">
        <name>pyridoxal 5'-phosphate</name>
        <dbReference type="ChEBI" id="CHEBI:597326"/>
    </cofactor>
</comment>
<evidence type="ECO:0000256" key="6">
    <source>
        <dbReference type="ARBA" id="ARBA00026106"/>
    </source>
</evidence>
<gene>
    <name evidence="8" type="ORF">EDC62_2187</name>
</gene>
<comment type="similarity">
    <text evidence="2">Belongs to the class-I pyridoxal-phosphate-dependent aminotransferase family.</text>
</comment>
<dbReference type="Pfam" id="PF00155">
    <property type="entry name" value="Aminotran_1_2"/>
    <property type="match status" value="1"/>
</dbReference>
<organism evidence="8 9">
    <name type="scientific">Tibeticola sediminis</name>
    <dbReference type="NCBI Taxonomy" id="1917811"/>
    <lineage>
        <taxon>Bacteria</taxon>
        <taxon>Pseudomonadati</taxon>
        <taxon>Pseudomonadota</taxon>
        <taxon>Betaproteobacteria</taxon>
        <taxon>Burkholderiales</taxon>
        <taxon>Comamonadaceae</taxon>
        <taxon>Tibeticola</taxon>
    </lineage>
</organism>
<evidence type="ECO:0000256" key="1">
    <source>
        <dbReference type="ARBA" id="ARBA00001933"/>
    </source>
</evidence>
<protein>
    <recommendedName>
        <fullName evidence="6">alanine transaminase</fullName>
        <ecNumber evidence="6">2.6.1.2</ecNumber>
    </recommendedName>
</protein>
<evidence type="ECO:0000256" key="2">
    <source>
        <dbReference type="ARBA" id="ARBA00007441"/>
    </source>
</evidence>
<dbReference type="Gene3D" id="3.90.1150.10">
    <property type="entry name" value="Aspartate Aminotransferase, domain 1"/>
    <property type="match status" value="1"/>
</dbReference>
<dbReference type="AlphaFoldDB" id="A0A3N4UD00"/>
<dbReference type="SUPFAM" id="SSF53383">
    <property type="entry name" value="PLP-dependent transferases"/>
    <property type="match status" value="1"/>
</dbReference>
<evidence type="ECO:0000313" key="8">
    <source>
        <dbReference type="EMBL" id="RPE65061.1"/>
    </source>
</evidence>
<dbReference type="Proteomes" id="UP000272193">
    <property type="component" value="Unassembled WGS sequence"/>
</dbReference>